<proteinExistence type="predicted"/>
<keyword evidence="2" id="KW-1185">Reference proteome</keyword>
<sequence length="206" mass="23129">MRWEFDRHFVSKAPGGAYLNCRYVSARPCLAGSGYAGRIAVETGERSRSTSGRTRPGADGRGRHPIRVVEIWSAIAQWLLSGEWIAGCIALMRSEAVSRQRRPNERRTLIRKGAECHRTRTVGLAQNRVRNCIPHACVCTLKHHRRGTTQTDYDTDALLHSFKNDITTLTVDDLERIEQKGRDLLSRVMSETTKKGVFTSAHDLAA</sequence>
<gene>
    <name evidence="1" type="ORF">SAMN05443245_7558</name>
</gene>
<evidence type="ECO:0000313" key="1">
    <source>
        <dbReference type="EMBL" id="SDR54989.1"/>
    </source>
</evidence>
<dbReference type="EMBL" id="FNKP01000004">
    <property type="protein sequence ID" value="SDR54989.1"/>
    <property type="molecule type" value="Genomic_DNA"/>
</dbReference>
<evidence type="ECO:0000313" key="2">
    <source>
        <dbReference type="Proteomes" id="UP000183487"/>
    </source>
</evidence>
<accession>A0A1H1JZ09</accession>
<reference evidence="2" key="1">
    <citation type="submission" date="2016-10" db="EMBL/GenBank/DDBJ databases">
        <authorList>
            <person name="Varghese N."/>
        </authorList>
    </citation>
    <scope>NUCLEOTIDE SEQUENCE [LARGE SCALE GENOMIC DNA]</scope>
    <source>
        <strain evidence="2">GAS106B</strain>
    </source>
</reference>
<name>A0A1H1JZ09_9BURK</name>
<organism evidence="1 2">
    <name type="scientific">Paraburkholderia fungorum</name>
    <dbReference type="NCBI Taxonomy" id="134537"/>
    <lineage>
        <taxon>Bacteria</taxon>
        <taxon>Pseudomonadati</taxon>
        <taxon>Pseudomonadota</taxon>
        <taxon>Betaproteobacteria</taxon>
        <taxon>Burkholderiales</taxon>
        <taxon>Burkholderiaceae</taxon>
        <taxon>Paraburkholderia</taxon>
    </lineage>
</organism>
<dbReference type="AlphaFoldDB" id="A0A1H1JZ09"/>
<dbReference type="Proteomes" id="UP000183487">
    <property type="component" value="Unassembled WGS sequence"/>
</dbReference>
<protein>
    <submittedName>
        <fullName evidence="1">Uncharacterized protein</fullName>
    </submittedName>
</protein>